<sequence>MLWDITSSALIRWQPISTLLCITFTTLGCRTESLYARSPLIPDRPFLVVWNIPSEQCELRYHMKFDMRPFDLVCYPNEHFKGQSVTVFYHDRLGLYPHYKADGVAVNGGLPQNSSLLRHLDKAKEDIESYMPLGSPGRLAVIDWEDWRPQWIRNWDKKDVYRLQSRRLVHKMHPDWHDELVNKQAQWEFETSARQYMLETLYLGTSLRPDALWGFYLFPDCYNHDYQNNFSGYTGHCPEIEILRNKELEWLWQESTALFPSIYMPQQLRSSTNGRKFVQHRVLEALRVAQLARRHHALPVFVYAQPVYIYSGAAKGNFKTEIDLVHSIGESAALGAAGIILWGDMKYAQSRDSCIGLKQYVANQLGTYITNVSKAARECSRALCNQHGRCARQDPSSEAYLHLNPHSFTIWPPRHEGEDFLVSGRLSRADLRHLERNFACHCYVGWDGERCDYLSAALASTTFSFCWILTLGLVPILYII</sequence>
<dbReference type="Proteomes" id="UP000694388">
    <property type="component" value="Unplaced"/>
</dbReference>
<comment type="similarity">
    <text evidence="2 6 10">Belongs to the glycosyl hydrolase 56 family.</text>
</comment>
<feature type="transmembrane region" description="Helical" evidence="11">
    <location>
        <begin position="453"/>
        <end position="479"/>
    </location>
</feature>
<dbReference type="InterPro" id="IPR018155">
    <property type="entry name" value="Hyaluronidase"/>
</dbReference>
<dbReference type="Gene3D" id="3.20.20.70">
    <property type="entry name" value="Aldolase class I"/>
    <property type="match status" value="1"/>
</dbReference>
<dbReference type="GeneTree" id="ENSGT01020000230364"/>
<feature type="disulfide bond" evidence="9">
    <location>
        <begin position="379"/>
        <end position="390"/>
    </location>
</feature>
<proteinExistence type="inferred from homology"/>
<keyword evidence="11" id="KW-0812">Transmembrane</keyword>
<dbReference type="EC" id="3.2.1.35" evidence="10"/>
<dbReference type="PANTHER" id="PTHR11769">
    <property type="entry name" value="HYALURONIDASE"/>
    <property type="match status" value="1"/>
</dbReference>
<dbReference type="GO" id="GO:0005975">
    <property type="term" value="P:carbohydrate metabolic process"/>
    <property type="evidence" value="ECO:0007669"/>
    <property type="project" value="UniProtKB-UniRule"/>
</dbReference>
<comment type="catalytic activity">
    <reaction evidence="1 10">
        <text>Random hydrolysis of (1-&gt;4)-linkages between N-acetyl-beta-D-glucosamine and D-glucuronate residues in hyaluronate.</text>
        <dbReference type="EC" id="3.2.1.35"/>
    </reaction>
</comment>
<keyword evidence="3 10" id="KW-0378">Hydrolase</keyword>
<dbReference type="PRINTS" id="PR00846">
    <property type="entry name" value="GLHYDRLASE56"/>
</dbReference>
<evidence type="ECO:0000256" key="9">
    <source>
        <dbReference type="PIRSR" id="PIRSR038193-3"/>
    </source>
</evidence>
<evidence type="ECO:0000256" key="10">
    <source>
        <dbReference type="RuleBase" id="RU610713"/>
    </source>
</evidence>
<evidence type="ECO:0000313" key="13">
    <source>
        <dbReference type="Proteomes" id="UP000694388"/>
    </source>
</evidence>
<feature type="active site" description="Proton donor" evidence="7">
    <location>
        <position position="145"/>
    </location>
</feature>
<dbReference type="PIRSF" id="PIRSF038193">
    <property type="entry name" value="Hyaluronidase"/>
    <property type="match status" value="1"/>
</dbReference>
<evidence type="ECO:0000256" key="11">
    <source>
        <dbReference type="SAM" id="Phobius"/>
    </source>
</evidence>
<dbReference type="GO" id="GO:0004415">
    <property type="term" value="F:hyalurononglucosaminidase activity"/>
    <property type="evidence" value="ECO:0007669"/>
    <property type="project" value="UniProtKB-UniRule"/>
</dbReference>
<dbReference type="OMA" id="CEFRARR"/>
<keyword evidence="13" id="KW-1185">Reference proteome</keyword>
<dbReference type="Pfam" id="PF01630">
    <property type="entry name" value="Glyco_hydro_56"/>
    <property type="match status" value="1"/>
</dbReference>
<dbReference type="PANTHER" id="PTHR11769:SF38">
    <property type="entry name" value="HYALURONIDASE-1-LIKE"/>
    <property type="match status" value="1"/>
</dbReference>
<dbReference type="InterPro" id="IPR017853">
    <property type="entry name" value="GH"/>
</dbReference>
<organism evidence="12 13">
    <name type="scientific">Eptatretus burgeri</name>
    <name type="common">Inshore hagfish</name>
    <dbReference type="NCBI Taxonomy" id="7764"/>
    <lineage>
        <taxon>Eukaryota</taxon>
        <taxon>Metazoa</taxon>
        <taxon>Chordata</taxon>
        <taxon>Craniata</taxon>
        <taxon>Vertebrata</taxon>
        <taxon>Cyclostomata</taxon>
        <taxon>Myxini</taxon>
        <taxon>Myxiniformes</taxon>
        <taxon>Myxinidae</taxon>
        <taxon>Eptatretinae</taxon>
        <taxon>Eptatretus</taxon>
    </lineage>
</organism>
<accession>A0A8C4QUF0</accession>
<feature type="disulfide bond" evidence="9">
    <location>
        <begin position="442"/>
        <end position="451"/>
    </location>
</feature>
<dbReference type="GO" id="GO:0030214">
    <property type="term" value="P:hyaluronan catabolic process"/>
    <property type="evidence" value="ECO:0007669"/>
    <property type="project" value="TreeGrafter"/>
</dbReference>
<protein>
    <recommendedName>
        <fullName evidence="10">Hyaluronidase</fullName>
        <ecNumber evidence="10">3.2.1.35</ecNumber>
    </recommendedName>
</protein>
<feature type="disulfide bond" evidence="9">
    <location>
        <begin position="384"/>
        <end position="440"/>
    </location>
</feature>
<evidence type="ECO:0000256" key="3">
    <source>
        <dbReference type="ARBA" id="ARBA00022801"/>
    </source>
</evidence>
<dbReference type="GO" id="GO:0031410">
    <property type="term" value="C:cytoplasmic vesicle"/>
    <property type="evidence" value="ECO:0007669"/>
    <property type="project" value="TreeGrafter"/>
</dbReference>
<evidence type="ECO:0000313" key="12">
    <source>
        <dbReference type="Ensembl" id="ENSEBUP00000020728.1"/>
    </source>
</evidence>
<dbReference type="AlphaFoldDB" id="A0A8C4QUF0"/>
<feature type="disulfide bond" evidence="9">
    <location>
        <begin position="57"/>
        <end position="354"/>
    </location>
</feature>
<keyword evidence="11" id="KW-1133">Transmembrane helix</keyword>
<evidence type="ECO:0000256" key="7">
    <source>
        <dbReference type="PIRSR" id="PIRSR038193-1"/>
    </source>
</evidence>
<name>A0A8C4QUF0_EPTBU</name>
<dbReference type="FunFam" id="3.20.20.70:FF:000065">
    <property type="entry name" value="Hyaluronidase"/>
    <property type="match status" value="1"/>
</dbReference>
<evidence type="ECO:0000256" key="4">
    <source>
        <dbReference type="ARBA" id="ARBA00023157"/>
    </source>
</evidence>
<reference evidence="12" key="2">
    <citation type="submission" date="2025-09" db="UniProtKB">
        <authorList>
            <consortium name="Ensembl"/>
        </authorList>
    </citation>
    <scope>IDENTIFICATION</scope>
</reference>
<evidence type="ECO:0000256" key="8">
    <source>
        <dbReference type="PIRSR" id="PIRSR038193-2"/>
    </source>
</evidence>
<keyword evidence="5 10" id="KW-0326">Glycosidase</keyword>
<evidence type="ECO:0000256" key="1">
    <source>
        <dbReference type="ARBA" id="ARBA00000251"/>
    </source>
</evidence>
<evidence type="ECO:0000256" key="6">
    <source>
        <dbReference type="PIRNR" id="PIRNR038193"/>
    </source>
</evidence>
<dbReference type="InterPro" id="IPR013785">
    <property type="entry name" value="Aldolase_TIM"/>
</dbReference>
<dbReference type="GlyCosmos" id="A0A8C4QUF0">
    <property type="glycosylation" value="1 site, No reported glycans"/>
</dbReference>
<evidence type="ECO:0000256" key="2">
    <source>
        <dbReference type="ARBA" id="ARBA00008871"/>
    </source>
</evidence>
<dbReference type="Ensembl" id="ENSEBUT00000021304.1">
    <property type="protein sequence ID" value="ENSEBUP00000020728.1"/>
    <property type="gene ID" value="ENSEBUG00000012822.1"/>
</dbReference>
<evidence type="ECO:0000256" key="5">
    <source>
        <dbReference type="ARBA" id="ARBA00023295"/>
    </source>
</evidence>
<keyword evidence="4 9" id="KW-1015">Disulfide bond</keyword>
<keyword evidence="11" id="KW-0472">Membrane</keyword>
<dbReference type="SUPFAM" id="SSF51445">
    <property type="entry name" value="(Trans)glycosidases"/>
    <property type="match status" value="1"/>
</dbReference>
<feature type="disulfide bond" evidence="9">
    <location>
        <begin position="221"/>
        <end position="237"/>
    </location>
</feature>
<feature type="glycosylation site" description="N-linked (GlcNAc...) asparagine" evidence="8">
    <location>
        <position position="371"/>
    </location>
</feature>
<reference evidence="12" key="1">
    <citation type="submission" date="2025-08" db="UniProtKB">
        <authorList>
            <consortium name="Ensembl"/>
        </authorList>
    </citation>
    <scope>IDENTIFICATION</scope>
</reference>